<evidence type="ECO:0000313" key="2">
    <source>
        <dbReference type="EMBL" id="SFK53866.1"/>
    </source>
</evidence>
<accession>A0A1I4ADK8</accession>
<dbReference type="AlphaFoldDB" id="A0A1I4ADK8"/>
<dbReference type="RefSeq" id="WP_245753323.1">
    <property type="nucleotide sequence ID" value="NZ_FOSW01000002.1"/>
</dbReference>
<dbReference type="EMBL" id="FOSW01000002">
    <property type="protein sequence ID" value="SFK53866.1"/>
    <property type="molecule type" value="Genomic_DNA"/>
</dbReference>
<keyword evidence="3" id="KW-1185">Reference proteome</keyword>
<dbReference type="STRING" id="504800.SAMN04488085_102165"/>
<feature type="region of interest" description="Disordered" evidence="1">
    <location>
        <begin position="97"/>
        <end position="116"/>
    </location>
</feature>
<reference evidence="2 3" key="1">
    <citation type="submission" date="2016-10" db="EMBL/GenBank/DDBJ databases">
        <authorList>
            <person name="de Groot N.N."/>
        </authorList>
    </citation>
    <scope>NUCLEOTIDE SEQUENCE [LARGE SCALE GENOMIC DNA]</scope>
    <source>
        <strain evidence="2 3">DSM 45317</strain>
    </source>
</reference>
<evidence type="ECO:0000256" key="1">
    <source>
        <dbReference type="SAM" id="MobiDB-lite"/>
    </source>
</evidence>
<protein>
    <submittedName>
        <fullName evidence="2">Uncharacterized protein</fullName>
    </submittedName>
</protein>
<gene>
    <name evidence="2" type="ORF">SAMN04488085_102165</name>
</gene>
<organism evidence="2 3">
    <name type="scientific">Geodermatophilus ruber</name>
    <dbReference type="NCBI Taxonomy" id="504800"/>
    <lineage>
        <taxon>Bacteria</taxon>
        <taxon>Bacillati</taxon>
        <taxon>Actinomycetota</taxon>
        <taxon>Actinomycetes</taxon>
        <taxon>Geodermatophilales</taxon>
        <taxon>Geodermatophilaceae</taxon>
        <taxon>Geodermatophilus</taxon>
    </lineage>
</organism>
<name>A0A1I4ADK8_9ACTN</name>
<dbReference type="Proteomes" id="UP000199152">
    <property type="component" value="Unassembled WGS sequence"/>
</dbReference>
<evidence type="ECO:0000313" key="3">
    <source>
        <dbReference type="Proteomes" id="UP000199152"/>
    </source>
</evidence>
<proteinExistence type="predicted"/>
<dbReference type="InterPro" id="IPR023393">
    <property type="entry name" value="START-like_dom_sf"/>
</dbReference>
<dbReference type="InParanoid" id="A0A1I4ADK8"/>
<dbReference type="Gene3D" id="3.30.530.20">
    <property type="match status" value="1"/>
</dbReference>
<sequence length="173" mass="18293">MTSTLEHRMTTTLEHVATLAARAGGSVVRQVRSVLEPGALPTAGAAVEPASRWLVVTVYRERAEIDTGNLPAPLAEYGDEIEVLVREAADAKGTELGARLRTPPPSGISGAAAKVRGDDPRAKLRSALRRAKQLLEVGEVLKVDPVPHGKRSATPGGLVLEAVTRRADREGVL</sequence>